<dbReference type="SUPFAM" id="SSF82708">
    <property type="entry name" value="R3H domain"/>
    <property type="match status" value="1"/>
</dbReference>
<dbReference type="FunFam" id="2.40.30.270:FF:000001">
    <property type="entry name" value="Immunoglobulin mu DNA-binding protein 2"/>
    <property type="match status" value="1"/>
</dbReference>
<organism evidence="36 37">
    <name type="scientific">Aldrovandia affinis</name>
    <dbReference type="NCBI Taxonomy" id="143900"/>
    <lineage>
        <taxon>Eukaryota</taxon>
        <taxon>Metazoa</taxon>
        <taxon>Chordata</taxon>
        <taxon>Craniata</taxon>
        <taxon>Vertebrata</taxon>
        <taxon>Euteleostomi</taxon>
        <taxon>Actinopterygii</taxon>
        <taxon>Neopterygii</taxon>
        <taxon>Teleostei</taxon>
        <taxon>Notacanthiformes</taxon>
        <taxon>Halosauridae</taxon>
        <taxon>Aldrovandia</taxon>
    </lineage>
</organism>
<keyword evidence="20" id="KW-0010">Activator</keyword>
<dbReference type="SMART" id="SM00487">
    <property type="entry name" value="DEXDc"/>
    <property type="match status" value="1"/>
</dbReference>
<dbReference type="SUPFAM" id="SSF118310">
    <property type="entry name" value="AN1-like Zinc finger"/>
    <property type="match status" value="1"/>
</dbReference>
<dbReference type="InterPro" id="IPR035896">
    <property type="entry name" value="AN1-like_Znf"/>
</dbReference>
<evidence type="ECO:0000256" key="8">
    <source>
        <dbReference type="ARBA" id="ARBA00022555"/>
    </source>
</evidence>
<comment type="caution">
    <text evidence="36">The sequence shown here is derived from an EMBL/GenBank/DDBJ whole genome shotgun (WGS) entry which is preliminary data.</text>
</comment>
<comment type="catalytic activity">
    <reaction evidence="25">
        <text>ATP + H2O = ADP + phosphate + H(+)</text>
        <dbReference type="Rhea" id="RHEA:13065"/>
        <dbReference type="ChEBI" id="CHEBI:15377"/>
        <dbReference type="ChEBI" id="CHEBI:15378"/>
        <dbReference type="ChEBI" id="CHEBI:30616"/>
        <dbReference type="ChEBI" id="CHEBI:43474"/>
        <dbReference type="ChEBI" id="CHEBI:456216"/>
        <dbReference type="EC" id="3.6.4.12"/>
    </reaction>
    <physiologicalReaction direction="left-to-right" evidence="25">
        <dbReference type="Rhea" id="RHEA:13066"/>
    </physiologicalReaction>
</comment>
<dbReference type="EC" id="3.6.4.12" evidence="5"/>
<keyword evidence="19" id="KW-0238">DNA-binding</keyword>
<evidence type="ECO:0000313" key="36">
    <source>
        <dbReference type="EMBL" id="KAJ8391365.1"/>
    </source>
</evidence>
<evidence type="ECO:0000256" key="16">
    <source>
        <dbReference type="ARBA" id="ARBA00022884"/>
    </source>
</evidence>
<evidence type="ECO:0000256" key="1">
    <source>
        <dbReference type="ARBA" id="ARBA00004123"/>
    </source>
</evidence>
<comment type="subcellular location">
    <subcellularLocation>
        <location evidence="2">Cell projection</location>
        <location evidence="2">Axon</location>
    </subcellularLocation>
    <subcellularLocation>
        <location evidence="3">Cytoplasm</location>
    </subcellularLocation>
    <subcellularLocation>
        <location evidence="1">Nucleus</location>
    </subcellularLocation>
</comment>
<name>A0AAD7WCC5_9TELE</name>
<dbReference type="InterPro" id="IPR048761">
    <property type="entry name" value="SMUBP-2_HCS1_1B"/>
</dbReference>
<dbReference type="Pfam" id="PF21138">
    <property type="entry name" value="SMUBP-2_HCS1_1B"/>
    <property type="match status" value="1"/>
</dbReference>
<evidence type="ECO:0000256" key="30">
    <source>
        <dbReference type="ARBA" id="ARBA00082678"/>
    </source>
</evidence>
<evidence type="ECO:0000256" key="26">
    <source>
        <dbReference type="ARBA" id="ARBA00049390"/>
    </source>
</evidence>
<dbReference type="GO" id="GO:0016787">
    <property type="term" value="F:hydrolase activity"/>
    <property type="evidence" value="ECO:0007669"/>
    <property type="project" value="UniProtKB-KW"/>
</dbReference>
<keyword evidence="12" id="KW-0378">Hydrolase</keyword>
<dbReference type="InterPro" id="IPR041679">
    <property type="entry name" value="DNA2/NAM7-like_C"/>
</dbReference>
<dbReference type="SUPFAM" id="SSF52540">
    <property type="entry name" value="P-loop containing nucleoside triphosphate hydrolases"/>
    <property type="match status" value="1"/>
</dbReference>
<evidence type="ECO:0000256" key="19">
    <source>
        <dbReference type="ARBA" id="ARBA00023125"/>
    </source>
</evidence>
<dbReference type="GO" id="GO:0043139">
    <property type="term" value="F:5'-3' DNA helicase activity"/>
    <property type="evidence" value="ECO:0007669"/>
    <property type="project" value="TreeGrafter"/>
</dbReference>
<evidence type="ECO:0000256" key="5">
    <source>
        <dbReference type="ARBA" id="ARBA00012551"/>
    </source>
</evidence>
<dbReference type="SMART" id="SM00154">
    <property type="entry name" value="ZnF_AN1"/>
    <property type="match status" value="1"/>
</dbReference>
<evidence type="ECO:0000256" key="13">
    <source>
        <dbReference type="ARBA" id="ARBA00022806"/>
    </source>
</evidence>
<dbReference type="PANTHER" id="PTHR43788:SF8">
    <property type="entry name" value="DNA-BINDING PROTEIN SMUBP-2"/>
    <property type="match status" value="1"/>
</dbReference>
<keyword evidence="32" id="KW-0175">Coiled coil</keyword>
<dbReference type="GO" id="GO:0003724">
    <property type="term" value="F:RNA helicase activity"/>
    <property type="evidence" value="ECO:0007669"/>
    <property type="project" value="UniProtKB-EC"/>
</dbReference>
<dbReference type="FunFam" id="3.30.1370.50:FF:000002">
    <property type="entry name" value="Immunoglobulin mu DNA-binding protein 2"/>
    <property type="match status" value="1"/>
</dbReference>
<protein>
    <recommendedName>
        <fullName evidence="29">DNA-binding protein SMUBP-2</fullName>
        <ecNumber evidence="5">3.6.4.12</ecNumber>
        <ecNumber evidence="6">3.6.4.13</ecNumber>
    </recommendedName>
    <alternativeName>
        <fullName evidence="30">ATP-dependent helicase IGHMBP2</fullName>
    </alternativeName>
</protein>
<keyword evidence="15" id="KW-0067">ATP-binding</keyword>
<dbReference type="Proteomes" id="UP001221898">
    <property type="component" value="Unassembled WGS sequence"/>
</dbReference>
<dbReference type="GO" id="GO:0030424">
    <property type="term" value="C:axon"/>
    <property type="evidence" value="ECO:0007669"/>
    <property type="project" value="UniProtKB-SubCell"/>
</dbReference>
<keyword evidence="18" id="KW-0805">Transcription regulation</keyword>
<evidence type="ECO:0000256" key="17">
    <source>
        <dbReference type="ARBA" id="ARBA00022990"/>
    </source>
</evidence>
<comment type="catalytic activity">
    <reaction evidence="26">
        <text>ATP + H2O = ADP + phosphate + H(+)</text>
        <dbReference type="Rhea" id="RHEA:13065"/>
        <dbReference type="ChEBI" id="CHEBI:15377"/>
        <dbReference type="ChEBI" id="CHEBI:15378"/>
        <dbReference type="ChEBI" id="CHEBI:30616"/>
        <dbReference type="ChEBI" id="CHEBI:43474"/>
        <dbReference type="ChEBI" id="CHEBI:456216"/>
        <dbReference type="EC" id="3.6.4.13"/>
    </reaction>
    <physiologicalReaction direction="left-to-right" evidence="26">
        <dbReference type="Rhea" id="RHEA:13066"/>
    </physiologicalReaction>
</comment>
<keyword evidence="21" id="KW-0804">Transcription</keyword>
<dbReference type="CDD" id="cd18808">
    <property type="entry name" value="SF1_C_Upf1"/>
    <property type="match status" value="1"/>
</dbReference>
<keyword evidence="8" id="KW-0820">tRNA-binding</keyword>
<dbReference type="InterPro" id="IPR027417">
    <property type="entry name" value="P-loop_NTPase"/>
</dbReference>
<dbReference type="GO" id="GO:1990904">
    <property type="term" value="C:ribonucleoprotein complex"/>
    <property type="evidence" value="ECO:0007669"/>
    <property type="project" value="UniProtKB-KW"/>
</dbReference>
<evidence type="ECO:0000256" key="15">
    <source>
        <dbReference type="ARBA" id="ARBA00022840"/>
    </source>
</evidence>
<feature type="region of interest" description="Disordered" evidence="33">
    <location>
        <begin position="859"/>
        <end position="885"/>
    </location>
</feature>
<evidence type="ECO:0000256" key="25">
    <source>
        <dbReference type="ARBA" id="ARBA00048432"/>
    </source>
</evidence>
<dbReference type="InterPro" id="IPR000058">
    <property type="entry name" value="Znf_AN1"/>
</dbReference>
<keyword evidence="10" id="KW-0547">Nucleotide-binding</keyword>
<dbReference type="SMART" id="SM00382">
    <property type="entry name" value="AAA"/>
    <property type="match status" value="1"/>
</dbReference>
<dbReference type="AlphaFoldDB" id="A0AAD7WCC5"/>
<dbReference type="InterPro" id="IPR004483">
    <property type="entry name" value="SMUBP-2/Hcs1-like"/>
</dbReference>
<evidence type="ECO:0000256" key="6">
    <source>
        <dbReference type="ARBA" id="ARBA00012552"/>
    </source>
</evidence>
<gene>
    <name evidence="36" type="ORF">AAFF_G00089950</name>
</gene>
<dbReference type="GO" id="GO:0005634">
    <property type="term" value="C:nucleus"/>
    <property type="evidence" value="ECO:0007669"/>
    <property type="project" value="UniProtKB-SubCell"/>
</dbReference>
<dbReference type="PROSITE" id="PS51061">
    <property type="entry name" value="R3H"/>
    <property type="match status" value="1"/>
</dbReference>
<dbReference type="Pfam" id="PF01424">
    <property type="entry name" value="R3H"/>
    <property type="match status" value="1"/>
</dbReference>
<dbReference type="EMBL" id="JAINUG010000158">
    <property type="protein sequence ID" value="KAJ8391365.1"/>
    <property type="molecule type" value="Genomic_DNA"/>
</dbReference>
<dbReference type="GO" id="GO:0005524">
    <property type="term" value="F:ATP binding"/>
    <property type="evidence" value="ECO:0007669"/>
    <property type="project" value="UniProtKB-KW"/>
</dbReference>
<evidence type="ECO:0000256" key="18">
    <source>
        <dbReference type="ARBA" id="ARBA00023015"/>
    </source>
</evidence>
<dbReference type="GO" id="GO:0008270">
    <property type="term" value="F:zinc ion binding"/>
    <property type="evidence" value="ECO:0007669"/>
    <property type="project" value="UniProtKB-KW"/>
</dbReference>
<feature type="compositionally biased region" description="Polar residues" evidence="33">
    <location>
        <begin position="818"/>
        <end position="831"/>
    </location>
</feature>
<proteinExistence type="inferred from homology"/>
<keyword evidence="22" id="KW-0539">Nucleus</keyword>
<dbReference type="Gene3D" id="3.40.50.300">
    <property type="entry name" value="P-loop containing nucleotide triphosphate hydrolases"/>
    <property type="match status" value="2"/>
</dbReference>
<keyword evidence="17" id="KW-0007">Acetylation</keyword>
<dbReference type="GO" id="GO:0000049">
    <property type="term" value="F:tRNA binding"/>
    <property type="evidence" value="ECO:0007669"/>
    <property type="project" value="UniProtKB-KW"/>
</dbReference>
<evidence type="ECO:0000256" key="14">
    <source>
        <dbReference type="ARBA" id="ARBA00022833"/>
    </source>
</evidence>
<dbReference type="Gene3D" id="4.10.1110.10">
    <property type="entry name" value="AN1-like Zinc finger"/>
    <property type="match status" value="1"/>
</dbReference>
<evidence type="ECO:0000259" key="35">
    <source>
        <dbReference type="PROSITE" id="PS51061"/>
    </source>
</evidence>
<dbReference type="Gene3D" id="3.30.1370.50">
    <property type="entry name" value="R3H-like domain"/>
    <property type="match status" value="1"/>
</dbReference>
<dbReference type="InterPro" id="IPR050534">
    <property type="entry name" value="Coronavir_polyprotein_1ab"/>
</dbReference>
<dbReference type="NCBIfam" id="TIGR00376">
    <property type="entry name" value="IGHMBP2 family helicase"/>
    <property type="match status" value="1"/>
</dbReference>
<dbReference type="PROSITE" id="PS51039">
    <property type="entry name" value="ZF_AN1"/>
    <property type="match status" value="1"/>
</dbReference>
<dbReference type="FunFam" id="3.40.50.300:FF:001171">
    <property type="entry name" value="DNA-binding protein SMUBP-2"/>
    <property type="match status" value="1"/>
</dbReference>
<feature type="coiled-coil region" evidence="32">
    <location>
        <begin position="290"/>
        <end position="337"/>
    </location>
</feature>
<keyword evidence="7" id="KW-0963">Cytoplasm</keyword>
<dbReference type="GO" id="GO:0003677">
    <property type="term" value="F:DNA binding"/>
    <property type="evidence" value="ECO:0007669"/>
    <property type="project" value="UniProtKB-KW"/>
</dbReference>
<dbReference type="FunFam" id="3.40.50.300:FF:001146">
    <property type="entry name" value="DNA-binding protein SMUBP-2 isoform X1"/>
    <property type="match status" value="1"/>
</dbReference>
<dbReference type="InterPro" id="IPR047187">
    <property type="entry name" value="SF1_C_Upf1"/>
</dbReference>
<dbReference type="Pfam" id="PF13087">
    <property type="entry name" value="AAA_12"/>
    <property type="match status" value="1"/>
</dbReference>
<dbReference type="PANTHER" id="PTHR43788">
    <property type="entry name" value="DNA2/NAM7 HELICASE FAMILY MEMBER"/>
    <property type="match status" value="1"/>
</dbReference>
<dbReference type="CDD" id="cd18044">
    <property type="entry name" value="DEXXQc_SMUBP2"/>
    <property type="match status" value="1"/>
</dbReference>
<feature type="region of interest" description="Disordered" evidence="33">
    <location>
        <begin position="648"/>
        <end position="681"/>
    </location>
</feature>
<dbReference type="InterPro" id="IPR014001">
    <property type="entry name" value="Helicase_ATP-bd"/>
</dbReference>
<feature type="region of interest" description="Disordered" evidence="33">
    <location>
        <begin position="770"/>
        <end position="844"/>
    </location>
</feature>
<dbReference type="Gene3D" id="2.40.30.270">
    <property type="match status" value="1"/>
</dbReference>
<keyword evidence="9" id="KW-0479">Metal-binding</keyword>
<evidence type="ECO:0000256" key="10">
    <source>
        <dbReference type="ARBA" id="ARBA00022741"/>
    </source>
</evidence>
<evidence type="ECO:0000256" key="3">
    <source>
        <dbReference type="ARBA" id="ARBA00004496"/>
    </source>
</evidence>
<evidence type="ECO:0000256" key="29">
    <source>
        <dbReference type="ARBA" id="ARBA00074890"/>
    </source>
</evidence>
<evidence type="ECO:0000256" key="22">
    <source>
        <dbReference type="ARBA" id="ARBA00023242"/>
    </source>
</evidence>
<keyword evidence="13" id="KW-0347">Helicase</keyword>
<evidence type="ECO:0000256" key="2">
    <source>
        <dbReference type="ARBA" id="ARBA00004489"/>
    </source>
</evidence>
<sequence length="1029" mass="113484">MEVESFVSRTLELLQEEREAEIEETRSWQENVSLKDLQRKGICLLKLQVDSQRTSLYGRLLVVFMPRKHLAASGLPSNCFGPGDIVGLYDSQGCGPSSQLGTGVVTQVKQVALSVAFESQDGFSLEGDALYNLMKLANNVTYDRQKRALNSLNGYSAGPASTLINVLFGYSEPGTLSQSNPMDFFNNGLDEIQREAVAFALTQREVAIIHGPPGTGKTTTVVEVILQAVNQGLKILCCAPSNVAVDHLVECLSRSKVKLLRLGHPARLQECIQKHSLDALLAHSDNTNIIADIRKDIDQAFAKMKKSNDKGGRSHLKAEVKELRRELRKREERAITQILKGADIVLATNTGASDDGPLRFLPKEHFDLVVIDECAQALESSCWISLLKARKCILAGDHKQLPPTIKSQTAAAKGLSLSLMERLIQKHGVTVVRMLTVQYRMNSAIMQWASQAMYGGKLTAHVSVEKHLLRDLPGVGSTEETETPLLLIDTAGCGLSEMEANDDQSKGNQGEAEIAALHIKALIEAGVKAKDIAVIAPYNLQVDLLRQQLSLKHPELEIKSVDGFQGREKEAVVLSLVRSNRKGEVGFLAEDRRINVAVTRAKRHLAVVCDSQTIQHHEFLRSLLDYMSEHGEVRTAFQYLENAVPLNYTHEPSQQHRKPKPNPSSTRKKESKEMEHKHALEKKGVVAQHKDGDALDLSIQRVEGERKNSYNELKEQLLQFLKDPERDVLPFPSSLNSHNRLLVHQISEELGLRHESVGEGNSRRITVCKATGGQQEANTDEPVQADSPTEHPVQSTSPTILTGHPVQSALPADPTEHPVQSLTPTGPTEPQSEAAPQRGPSGLLDLKNLHLVRMEREQAKRNVKAQCSSAPAPAHSSKNSKRAAKGKGCSKATSLEFALANTEDEDFDTLINDVMKVDSICASHKCKASVLTIGQLCPFCNRRYCLSHHIPEVHGCGDFAKAHARMGRSRDAALRVGSGKKVLDPNKKAHLQRKLDTKLKELSTQRKMKPKADVFRRPMRFCKHSSSAN</sequence>
<dbReference type="Pfam" id="PF01428">
    <property type="entry name" value="zf-AN1"/>
    <property type="match status" value="1"/>
</dbReference>
<evidence type="ECO:0000256" key="7">
    <source>
        <dbReference type="ARBA" id="ARBA00022490"/>
    </source>
</evidence>
<dbReference type="SMART" id="SM00393">
    <property type="entry name" value="R3H"/>
    <property type="match status" value="1"/>
</dbReference>
<evidence type="ECO:0000256" key="27">
    <source>
        <dbReference type="ARBA" id="ARBA00060343"/>
    </source>
</evidence>
<evidence type="ECO:0000256" key="21">
    <source>
        <dbReference type="ARBA" id="ARBA00023163"/>
    </source>
</evidence>
<dbReference type="Pfam" id="PF13086">
    <property type="entry name" value="AAA_11"/>
    <property type="match status" value="1"/>
</dbReference>
<evidence type="ECO:0000256" key="24">
    <source>
        <dbReference type="ARBA" id="ARBA00023274"/>
    </source>
</evidence>
<comment type="function">
    <text evidence="27">5' to 3' helicase that unwinds RNA and DNA duplexes in an ATP-dependent reaction. Specific to 5'-phosphorylated single-stranded guanine-rich sequences. May play a role in RNA metabolism, ribosome biogenesis or initiation of translation. May play a role in regulation of transcription. Interacts with tRNA-Tyr.</text>
</comment>
<dbReference type="CDD" id="cd02641">
    <property type="entry name" value="R3H_Smubp-2_like"/>
    <property type="match status" value="1"/>
</dbReference>
<evidence type="ECO:0000313" key="37">
    <source>
        <dbReference type="Proteomes" id="UP001221898"/>
    </source>
</evidence>
<dbReference type="InterPro" id="IPR001374">
    <property type="entry name" value="R3H_dom"/>
</dbReference>
<reference evidence="36" key="1">
    <citation type="journal article" date="2023" name="Science">
        <title>Genome structures resolve the early diversification of teleost fishes.</title>
        <authorList>
            <person name="Parey E."/>
            <person name="Louis A."/>
            <person name="Montfort J."/>
            <person name="Bouchez O."/>
            <person name="Roques C."/>
            <person name="Iampietro C."/>
            <person name="Lluch J."/>
            <person name="Castinel A."/>
            <person name="Donnadieu C."/>
            <person name="Desvignes T."/>
            <person name="Floi Bucao C."/>
            <person name="Jouanno E."/>
            <person name="Wen M."/>
            <person name="Mejri S."/>
            <person name="Dirks R."/>
            <person name="Jansen H."/>
            <person name="Henkel C."/>
            <person name="Chen W.J."/>
            <person name="Zahm M."/>
            <person name="Cabau C."/>
            <person name="Klopp C."/>
            <person name="Thompson A.W."/>
            <person name="Robinson-Rechavi M."/>
            <person name="Braasch I."/>
            <person name="Lecointre G."/>
            <person name="Bobe J."/>
            <person name="Postlethwait J.H."/>
            <person name="Berthelot C."/>
            <person name="Roest Crollius H."/>
            <person name="Guiguen Y."/>
        </authorList>
    </citation>
    <scope>NUCLEOTIDE SEQUENCE</scope>
    <source>
        <strain evidence="36">NC1722</strain>
    </source>
</reference>
<keyword evidence="14" id="KW-0862">Zinc</keyword>
<feature type="compositionally biased region" description="Basic and acidic residues" evidence="33">
    <location>
        <begin position="667"/>
        <end position="681"/>
    </location>
</feature>
<evidence type="ECO:0000256" key="23">
    <source>
        <dbReference type="ARBA" id="ARBA00023273"/>
    </source>
</evidence>
<evidence type="ECO:0000256" key="28">
    <source>
        <dbReference type="ARBA" id="ARBA00065318"/>
    </source>
</evidence>
<comment type="subunit">
    <text evidence="28">Homooligomer. Interacts with RUVBL1. Interacts with RUVBL2. Interacts with GTF3C1. Interacts with ABT1. Interacts with ribosomes.</text>
</comment>
<dbReference type="InterPro" id="IPR041677">
    <property type="entry name" value="DNA2/NAM7_AAA_11"/>
</dbReference>
<dbReference type="InterPro" id="IPR003593">
    <property type="entry name" value="AAA+_ATPase"/>
</dbReference>
<evidence type="ECO:0000256" key="11">
    <source>
        <dbReference type="ARBA" id="ARBA00022771"/>
    </source>
</evidence>
<evidence type="ECO:0000256" key="31">
    <source>
        <dbReference type="PROSITE-ProRule" id="PRU00449"/>
    </source>
</evidence>
<dbReference type="EC" id="3.6.4.13" evidence="6"/>
<evidence type="ECO:0000256" key="9">
    <source>
        <dbReference type="ARBA" id="ARBA00022723"/>
    </source>
</evidence>
<evidence type="ECO:0000256" key="32">
    <source>
        <dbReference type="SAM" id="Coils"/>
    </source>
</evidence>
<dbReference type="InterPro" id="IPR034072">
    <property type="entry name" value="R3H_Smubp-2"/>
</dbReference>
<keyword evidence="11 31" id="KW-0863">Zinc-finger</keyword>
<dbReference type="InterPro" id="IPR036867">
    <property type="entry name" value="R3H_dom_sf"/>
</dbReference>
<comment type="similarity">
    <text evidence="4">Belongs to the DNA2/NAM7 helicase family.</text>
</comment>
<evidence type="ECO:0000256" key="20">
    <source>
        <dbReference type="ARBA" id="ARBA00023159"/>
    </source>
</evidence>
<keyword evidence="24" id="KW-0687">Ribonucleoprotein</keyword>
<feature type="domain" description="AN1-type" evidence="34">
    <location>
        <begin position="915"/>
        <end position="964"/>
    </location>
</feature>
<dbReference type="GO" id="GO:0005737">
    <property type="term" value="C:cytoplasm"/>
    <property type="evidence" value="ECO:0007669"/>
    <property type="project" value="UniProtKB-SubCell"/>
</dbReference>
<keyword evidence="23" id="KW-0966">Cell projection</keyword>
<keyword evidence="37" id="KW-1185">Reference proteome</keyword>
<evidence type="ECO:0000256" key="4">
    <source>
        <dbReference type="ARBA" id="ARBA00007913"/>
    </source>
</evidence>
<evidence type="ECO:0000256" key="33">
    <source>
        <dbReference type="SAM" id="MobiDB-lite"/>
    </source>
</evidence>
<evidence type="ECO:0000259" key="34">
    <source>
        <dbReference type="PROSITE" id="PS51039"/>
    </source>
</evidence>
<accession>A0AAD7WCC5</accession>
<feature type="domain" description="R3H" evidence="35">
    <location>
        <begin position="707"/>
        <end position="771"/>
    </location>
</feature>
<evidence type="ECO:0000256" key="12">
    <source>
        <dbReference type="ARBA" id="ARBA00022801"/>
    </source>
</evidence>
<keyword evidence="16" id="KW-0694">RNA-binding</keyword>